<dbReference type="EMBL" id="LT795067">
    <property type="protein sequence ID" value="SJX64777.1"/>
    <property type="molecule type" value="Genomic_DNA"/>
</dbReference>
<evidence type="ECO:0000313" key="3">
    <source>
        <dbReference type="Proteomes" id="UP000239563"/>
    </source>
</evidence>
<name>A0A2N8UIM5_9BASI</name>
<organism evidence="2 3">
    <name type="scientific">Sporisorium reilianum f. sp. reilianum</name>
    <dbReference type="NCBI Taxonomy" id="72559"/>
    <lineage>
        <taxon>Eukaryota</taxon>
        <taxon>Fungi</taxon>
        <taxon>Dikarya</taxon>
        <taxon>Basidiomycota</taxon>
        <taxon>Ustilaginomycotina</taxon>
        <taxon>Ustilaginomycetes</taxon>
        <taxon>Ustilaginales</taxon>
        <taxon>Ustilaginaceae</taxon>
        <taxon>Sporisorium</taxon>
    </lineage>
</organism>
<feature type="compositionally biased region" description="Polar residues" evidence="1">
    <location>
        <begin position="137"/>
        <end position="152"/>
    </location>
</feature>
<feature type="region of interest" description="Disordered" evidence="1">
    <location>
        <begin position="72"/>
        <end position="188"/>
    </location>
</feature>
<accession>A0A2N8UIM5</accession>
<evidence type="ECO:0000256" key="1">
    <source>
        <dbReference type="SAM" id="MobiDB-lite"/>
    </source>
</evidence>
<feature type="region of interest" description="Disordered" evidence="1">
    <location>
        <begin position="1"/>
        <end position="52"/>
    </location>
</feature>
<feature type="compositionally biased region" description="Low complexity" evidence="1">
    <location>
        <begin position="21"/>
        <end position="45"/>
    </location>
</feature>
<dbReference type="AlphaFoldDB" id="A0A2N8UIM5"/>
<feature type="compositionally biased region" description="Low complexity" evidence="1">
    <location>
        <begin position="164"/>
        <end position="188"/>
    </location>
</feature>
<reference evidence="2 3" key="1">
    <citation type="submission" date="2017-02" db="EMBL/GenBank/DDBJ databases">
        <authorList>
            <person name="Peterson S.W."/>
        </authorList>
    </citation>
    <scope>NUCLEOTIDE SEQUENCE [LARGE SCALE GENOMIC DNA]</scope>
    <source>
        <strain evidence="2 3">SRS1_H2-8</strain>
    </source>
</reference>
<evidence type="ECO:0000313" key="2">
    <source>
        <dbReference type="EMBL" id="SJX64777.1"/>
    </source>
</evidence>
<feature type="compositionally biased region" description="Low complexity" evidence="1">
    <location>
        <begin position="94"/>
        <end position="107"/>
    </location>
</feature>
<dbReference type="Proteomes" id="UP000239563">
    <property type="component" value="Chromosome XIV"/>
</dbReference>
<sequence length="188" mass="19681">MPLLMSRSKSPEAAPTTTAESSSGASFRSRSSASSSSSYRSSGGRSSHKAAELRARYEMAQAIQKPWPLHLLENGVKPNTAPAAPIASGSQRGTRTAAKSSASTRSSSSRRERSVASHAELTLDVDAAPRSSKKRNSATSLDRLSLSPTLSSWIRRASRDSDKSTANTDSSASSSSAATSPPHSSKDL</sequence>
<proteinExistence type="predicted"/>
<gene>
    <name evidence="2" type="ORF">SRS1_15208</name>
</gene>
<protein>
    <submittedName>
        <fullName evidence="2">Uncharacterized protein</fullName>
    </submittedName>
</protein>